<name>A0ABP8NLD8_9BACT</name>
<dbReference type="SUPFAM" id="SSF82784">
    <property type="entry name" value="OsmC-like"/>
    <property type="match status" value="1"/>
</dbReference>
<dbReference type="Pfam" id="PF02566">
    <property type="entry name" value="OsmC"/>
    <property type="match status" value="1"/>
</dbReference>
<evidence type="ECO:0000313" key="2">
    <source>
        <dbReference type="Proteomes" id="UP001500067"/>
    </source>
</evidence>
<dbReference type="PANTHER" id="PTHR42830:SF2">
    <property type="entry name" value="OSMC_OHR FAMILY PROTEIN"/>
    <property type="match status" value="1"/>
</dbReference>
<dbReference type="Proteomes" id="UP001500067">
    <property type="component" value="Unassembled WGS sequence"/>
</dbReference>
<dbReference type="EMBL" id="BAABFA010000018">
    <property type="protein sequence ID" value="GAA4467796.1"/>
    <property type="molecule type" value="Genomic_DNA"/>
</dbReference>
<protein>
    <submittedName>
        <fullName evidence="1">OsmC family protein</fullName>
    </submittedName>
</protein>
<dbReference type="RefSeq" id="WP_345083556.1">
    <property type="nucleotide sequence ID" value="NZ_BAABFA010000018.1"/>
</dbReference>
<gene>
    <name evidence="1" type="ORF">GCM10023093_24190</name>
</gene>
<evidence type="ECO:0000313" key="1">
    <source>
        <dbReference type="EMBL" id="GAA4467796.1"/>
    </source>
</evidence>
<keyword evidence="2" id="KW-1185">Reference proteome</keyword>
<dbReference type="Gene3D" id="3.30.300.20">
    <property type="match status" value="1"/>
</dbReference>
<dbReference type="InterPro" id="IPR052707">
    <property type="entry name" value="OsmC_Ohr_Peroxiredoxin"/>
</dbReference>
<sequence length="162" mass="18047">MNGTHHYKLTVEWTGNNGTGTSNARAYERSHTLVADGKEPLPCSSDPAFRGDPTKYNPEDMLVYALSSCHMLWYLHLCADAGIVITSYVDHPEGTMVEEHGDEKGRFTEVTLHPIITITDGSKQALAESLHEQAHHKCFIANSCNFPVHHKPRFIIQAAYAQ</sequence>
<organism evidence="1 2">
    <name type="scientific">Nemorincola caseinilytica</name>
    <dbReference type="NCBI Taxonomy" id="2054315"/>
    <lineage>
        <taxon>Bacteria</taxon>
        <taxon>Pseudomonadati</taxon>
        <taxon>Bacteroidota</taxon>
        <taxon>Chitinophagia</taxon>
        <taxon>Chitinophagales</taxon>
        <taxon>Chitinophagaceae</taxon>
        <taxon>Nemorincola</taxon>
    </lineage>
</organism>
<dbReference type="InterPro" id="IPR003718">
    <property type="entry name" value="OsmC/Ohr_fam"/>
</dbReference>
<accession>A0ABP8NLD8</accession>
<dbReference type="PANTHER" id="PTHR42830">
    <property type="entry name" value="OSMOTICALLY INDUCIBLE FAMILY PROTEIN"/>
    <property type="match status" value="1"/>
</dbReference>
<reference evidence="2" key="1">
    <citation type="journal article" date="2019" name="Int. J. Syst. Evol. Microbiol.">
        <title>The Global Catalogue of Microorganisms (GCM) 10K type strain sequencing project: providing services to taxonomists for standard genome sequencing and annotation.</title>
        <authorList>
            <consortium name="The Broad Institute Genomics Platform"/>
            <consortium name="The Broad Institute Genome Sequencing Center for Infectious Disease"/>
            <person name="Wu L."/>
            <person name="Ma J."/>
        </authorList>
    </citation>
    <scope>NUCLEOTIDE SEQUENCE [LARGE SCALE GENOMIC DNA]</scope>
    <source>
        <strain evidence="2">JCM 32105</strain>
    </source>
</reference>
<dbReference type="InterPro" id="IPR015946">
    <property type="entry name" value="KH_dom-like_a/b"/>
</dbReference>
<dbReference type="InterPro" id="IPR036102">
    <property type="entry name" value="OsmC/Ohrsf"/>
</dbReference>
<comment type="caution">
    <text evidence="1">The sequence shown here is derived from an EMBL/GenBank/DDBJ whole genome shotgun (WGS) entry which is preliminary data.</text>
</comment>
<proteinExistence type="predicted"/>